<comment type="caution">
    <text evidence="1">The sequence shown here is derived from an EMBL/GenBank/DDBJ whole genome shotgun (WGS) entry which is preliminary data.</text>
</comment>
<dbReference type="EMBL" id="LAZR01061962">
    <property type="protein sequence ID" value="KKK62504.1"/>
    <property type="molecule type" value="Genomic_DNA"/>
</dbReference>
<protein>
    <submittedName>
        <fullName evidence="1">Uncharacterized protein</fullName>
    </submittedName>
</protein>
<dbReference type="AlphaFoldDB" id="A0A0F8Z7X2"/>
<accession>A0A0F8Z7X2</accession>
<reference evidence="1" key="1">
    <citation type="journal article" date="2015" name="Nature">
        <title>Complex archaea that bridge the gap between prokaryotes and eukaryotes.</title>
        <authorList>
            <person name="Spang A."/>
            <person name="Saw J.H."/>
            <person name="Jorgensen S.L."/>
            <person name="Zaremba-Niedzwiedzka K."/>
            <person name="Martijn J."/>
            <person name="Lind A.E."/>
            <person name="van Eijk R."/>
            <person name="Schleper C."/>
            <person name="Guy L."/>
            <person name="Ettema T.J."/>
        </authorList>
    </citation>
    <scope>NUCLEOTIDE SEQUENCE</scope>
</reference>
<proteinExistence type="predicted"/>
<name>A0A0F8Z7X2_9ZZZZ</name>
<gene>
    <name evidence="1" type="ORF">LCGC14_3003670</name>
</gene>
<sequence>MITIKDARKNEQIHISKMDGGSFGILVDSNNRYNEILLYKTCEGSNIKLLGFKHGSNESYTWSCFPGEFDIIPVDVEIIIHPKGSLDGK</sequence>
<evidence type="ECO:0000313" key="1">
    <source>
        <dbReference type="EMBL" id="KKK62504.1"/>
    </source>
</evidence>
<organism evidence="1">
    <name type="scientific">marine sediment metagenome</name>
    <dbReference type="NCBI Taxonomy" id="412755"/>
    <lineage>
        <taxon>unclassified sequences</taxon>
        <taxon>metagenomes</taxon>
        <taxon>ecological metagenomes</taxon>
    </lineage>
</organism>